<reference evidence="1" key="1">
    <citation type="submission" date="2021-02" db="EMBL/GenBank/DDBJ databases">
        <title>Thiocyanate and organic carbon inputs drive convergent selection for specific autotrophic Afipia and Thiobacillus strains within complex microbiomes.</title>
        <authorList>
            <person name="Huddy R.J."/>
            <person name="Sachdeva R."/>
            <person name="Kadzinga F."/>
            <person name="Kantor R.S."/>
            <person name="Harrison S.T.L."/>
            <person name="Banfield J.F."/>
        </authorList>
    </citation>
    <scope>NUCLEOTIDE SEQUENCE</scope>
    <source>
        <strain evidence="1">SCN18_10_11_15_R4_P_38_20</strain>
    </source>
</reference>
<accession>A0A8J7TVG8</accession>
<proteinExistence type="predicted"/>
<evidence type="ECO:0000313" key="1">
    <source>
        <dbReference type="EMBL" id="MBN9413706.1"/>
    </source>
</evidence>
<dbReference type="EMBL" id="JAFKGL010000035">
    <property type="protein sequence ID" value="MBN9413706.1"/>
    <property type="molecule type" value="Genomic_DNA"/>
</dbReference>
<name>A0A8J7TVG8_9PROT</name>
<comment type="caution">
    <text evidence="1">The sequence shown here is derived from an EMBL/GenBank/DDBJ whole genome shotgun (WGS) entry which is preliminary data.</text>
</comment>
<dbReference type="Proteomes" id="UP000664414">
    <property type="component" value="Unassembled WGS sequence"/>
</dbReference>
<gene>
    <name evidence="1" type="ORF">J0H12_07305</name>
</gene>
<dbReference type="AlphaFoldDB" id="A0A8J7TVG8"/>
<evidence type="ECO:0000313" key="2">
    <source>
        <dbReference type="Proteomes" id="UP000664414"/>
    </source>
</evidence>
<organism evidence="1 2">
    <name type="scientific">Candidatus Paracaedimonas acanthamoebae</name>
    <dbReference type="NCBI Taxonomy" id="244581"/>
    <lineage>
        <taxon>Bacteria</taxon>
        <taxon>Pseudomonadati</taxon>
        <taxon>Pseudomonadota</taxon>
        <taxon>Alphaproteobacteria</taxon>
        <taxon>Holosporales</taxon>
        <taxon>Caedimonadaceae</taxon>
        <taxon>Candidatus Paracaedimonas</taxon>
    </lineage>
</organism>
<sequence>MRTHLFSKILLSVGLMVGNSSIGIASATIFDDFLGDKKITPKDIFVCPETIEREKLLDILRAERREVKPTGHSTIPDLVAEPIEIEPGLWAAHKMADTQNLVNLITADKERLIYVEHEVEEARPHGTMGEGYISFVGTYHFYKKKKPEDEKGPCLKGYSLQATFYRKK</sequence>
<protein>
    <submittedName>
        <fullName evidence="1">Uncharacterized protein</fullName>
    </submittedName>
</protein>